<evidence type="ECO:0000256" key="4">
    <source>
        <dbReference type="ARBA" id="ARBA00022692"/>
    </source>
</evidence>
<feature type="chain" id="PRO_5045243101" evidence="8">
    <location>
        <begin position="21"/>
        <end position="1110"/>
    </location>
</feature>
<dbReference type="NCBIfam" id="TIGR04057">
    <property type="entry name" value="SusC_RagA_signa"/>
    <property type="match status" value="1"/>
</dbReference>
<dbReference type="InterPro" id="IPR008969">
    <property type="entry name" value="CarboxyPept-like_regulatory"/>
</dbReference>
<evidence type="ECO:0000256" key="3">
    <source>
        <dbReference type="ARBA" id="ARBA00022452"/>
    </source>
</evidence>
<keyword evidence="4 7" id="KW-0812">Transmembrane</keyword>
<dbReference type="Gene3D" id="2.170.130.10">
    <property type="entry name" value="TonB-dependent receptor, plug domain"/>
    <property type="match status" value="1"/>
</dbReference>
<dbReference type="Pfam" id="PF07715">
    <property type="entry name" value="Plug"/>
    <property type="match status" value="1"/>
</dbReference>
<dbReference type="InterPro" id="IPR023996">
    <property type="entry name" value="TonB-dep_OMP_SusC/RagA"/>
</dbReference>
<sequence length="1110" mass="124050">MKKLLFVVWMLISQLMVVHAQEQIKVQGRVLDAKTKEPIAGASVFIDNSVVGEVTNINGQIQQSALGTVTDAKGNYTLAVKAGLASYSVAYMGYETVRVKVSPAQETIYLTSNESVISEVIVTGYTDIKKRNNTTAYNKVKLDDVRQTGVSGIDQMLEGQVAGLQLSNLNGGPNSAPKIRIRGTVSINGTQDPLWVLDGMPIEGTALPNTFDKETLNTLTNLPIAGLNPDDIADITVLKDAAATAIYGARAANGVIVITTKKGKAGAAKVSISANTFVSQRPDFSKLNLMNGNEKVDFELGLAGRYDLTYRVGNGAIARILNENGELWDYQDYGFDALSAATQDKINALRSGSTDWGKELYRNALNQQYTASISGGSDKHDYYISGGFYDEQATTKGVDMRRYSLTVNNNFKFSEKFKGGLSLLGSTTDRGNFISDADAFTNPSYYARHANPYTAVRNADGSFAYDQDIQGLDGTYIPFNIIEERENTKYGLNNKALKAILNLSYNFIPELALRTELGLQYDETGVERFADKDSYYGRKYRLRSSYYNSAIKDYDYFLPEGGVIENNNTSAFQYNWKSFVEFNKYFNVHEVSVMAGTELRRSDNTIVSTKGFGYDQNTLTTQPVIFPSSTFANEARFRQYQKSIGETAYAAFFANAGYTYDRRYNVFASIRYDGSNMFGVDPKYRFLPIWSVSGAWNVTEEDFMKEQSFINNLKVRASYGTQGNIDRNTYPFVVGKYDNVTILPGGNESAIQIETPPNDKLRWEKTESFNAGIDISVFTNRLDVTVDYYNRKSSDVIGLSNLSLENGFDFLNRNWASVTNQGVELSITSRNIQNSKFSWSTEFNIAHNSNKLTRVQTSPTAYMPDRKEGYPINSLFVLETAGLDDKGVMQFYNEEGEVVSFEDFYQLYDPWADFFPGYMLASEGDEASYRSKFKYKGSLDPKFSGGMTNRFKYANFDFTVSAMFNLNQWRLRTPSYNPARVDAGMNYSKDILNAGTGVLPAIGGTDVLTNDRWMPYSWMADNDPAMSYNYYDIWAKKQSFVRVNSLRLGYTLPQASLAKLKMSNLRFSVEGRNLFVFSNGHEGFLDPETYGDFYAQPISKSIAFGLSASF</sequence>
<comment type="caution">
    <text evidence="10">The sequence shown here is derived from an EMBL/GenBank/DDBJ whole genome shotgun (WGS) entry which is preliminary data.</text>
</comment>
<dbReference type="InterPro" id="IPR039426">
    <property type="entry name" value="TonB-dep_rcpt-like"/>
</dbReference>
<dbReference type="InterPro" id="IPR036942">
    <property type="entry name" value="Beta-barrel_TonB_sf"/>
</dbReference>
<protein>
    <submittedName>
        <fullName evidence="10">SusC/RagA family TonB-linked outer membrane protein</fullName>
    </submittedName>
</protein>
<dbReference type="RefSeq" id="WP_190301576.1">
    <property type="nucleotide sequence ID" value="NZ_JACOIJ010000005.1"/>
</dbReference>
<dbReference type="Proteomes" id="UP000651271">
    <property type="component" value="Unassembled WGS sequence"/>
</dbReference>
<dbReference type="InterPro" id="IPR012910">
    <property type="entry name" value="Plug_dom"/>
</dbReference>
<gene>
    <name evidence="10" type="ORF">H8B04_04380</name>
</gene>
<evidence type="ECO:0000256" key="6">
    <source>
        <dbReference type="ARBA" id="ARBA00023237"/>
    </source>
</evidence>
<dbReference type="NCBIfam" id="TIGR04056">
    <property type="entry name" value="OMP_RagA_SusC"/>
    <property type="match status" value="1"/>
</dbReference>
<keyword evidence="6 7" id="KW-0998">Cell outer membrane</keyword>
<dbReference type="EMBL" id="JACOIJ010000005">
    <property type="protein sequence ID" value="MBD1428814.1"/>
    <property type="molecule type" value="Genomic_DNA"/>
</dbReference>
<evidence type="ECO:0000313" key="10">
    <source>
        <dbReference type="EMBL" id="MBD1428814.1"/>
    </source>
</evidence>
<organism evidence="10 11">
    <name type="scientific">Sphingobacterium litopenaei</name>
    <dbReference type="NCBI Taxonomy" id="2763500"/>
    <lineage>
        <taxon>Bacteria</taxon>
        <taxon>Pseudomonadati</taxon>
        <taxon>Bacteroidota</taxon>
        <taxon>Sphingobacteriia</taxon>
        <taxon>Sphingobacteriales</taxon>
        <taxon>Sphingobacteriaceae</taxon>
        <taxon>Sphingobacterium</taxon>
    </lineage>
</organism>
<evidence type="ECO:0000256" key="7">
    <source>
        <dbReference type="PROSITE-ProRule" id="PRU01360"/>
    </source>
</evidence>
<comment type="similarity">
    <text evidence="7">Belongs to the TonB-dependent receptor family.</text>
</comment>
<proteinExistence type="inferred from homology"/>
<keyword evidence="8" id="KW-0732">Signal</keyword>
<evidence type="ECO:0000256" key="2">
    <source>
        <dbReference type="ARBA" id="ARBA00022448"/>
    </source>
</evidence>
<dbReference type="Gene3D" id="2.40.170.20">
    <property type="entry name" value="TonB-dependent receptor, beta-barrel domain"/>
    <property type="match status" value="1"/>
</dbReference>
<comment type="subcellular location">
    <subcellularLocation>
        <location evidence="1 7">Cell outer membrane</location>
        <topology evidence="1 7">Multi-pass membrane protein</topology>
    </subcellularLocation>
</comment>
<accession>A0ABR7YBY1</accession>
<evidence type="ECO:0000256" key="8">
    <source>
        <dbReference type="SAM" id="SignalP"/>
    </source>
</evidence>
<dbReference type="Gene3D" id="2.60.40.1120">
    <property type="entry name" value="Carboxypeptidase-like, regulatory domain"/>
    <property type="match status" value="1"/>
</dbReference>
<evidence type="ECO:0000256" key="5">
    <source>
        <dbReference type="ARBA" id="ARBA00023136"/>
    </source>
</evidence>
<dbReference type="InterPro" id="IPR037066">
    <property type="entry name" value="Plug_dom_sf"/>
</dbReference>
<keyword evidence="2 7" id="KW-0813">Transport</keyword>
<evidence type="ECO:0000313" key="11">
    <source>
        <dbReference type="Proteomes" id="UP000651271"/>
    </source>
</evidence>
<dbReference type="SUPFAM" id="SSF56935">
    <property type="entry name" value="Porins"/>
    <property type="match status" value="1"/>
</dbReference>
<dbReference type="SUPFAM" id="SSF49464">
    <property type="entry name" value="Carboxypeptidase regulatory domain-like"/>
    <property type="match status" value="1"/>
</dbReference>
<keyword evidence="11" id="KW-1185">Reference proteome</keyword>
<evidence type="ECO:0000256" key="1">
    <source>
        <dbReference type="ARBA" id="ARBA00004571"/>
    </source>
</evidence>
<feature type="signal peptide" evidence="8">
    <location>
        <begin position="1"/>
        <end position="20"/>
    </location>
</feature>
<keyword evidence="3 7" id="KW-1134">Transmembrane beta strand</keyword>
<dbReference type="Pfam" id="PF13620">
    <property type="entry name" value="CarboxypepD_reg"/>
    <property type="match status" value="1"/>
</dbReference>
<feature type="domain" description="TonB-dependent receptor plug" evidence="9">
    <location>
        <begin position="130"/>
        <end position="255"/>
    </location>
</feature>
<evidence type="ECO:0000259" key="9">
    <source>
        <dbReference type="Pfam" id="PF07715"/>
    </source>
</evidence>
<name>A0ABR7YBY1_9SPHI</name>
<dbReference type="PROSITE" id="PS52016">
    <property type="entry name" value="TONB_DEPENDENT_REC_3"/>
    <property type="match status" value="1"/>
</dbReference>
<keyword evidence="5 7" id="KW-0472">Membrane</keyword>
<dbReference type="InterPro" id="IPR023997">
    <property type="entry name" value="TonB-dep_OMP_SusC/RagA_CS"/>
</dbReference>
<reference evidence="10 11" key="1">
    <citation type="submission" date="2020-08" db="EMBL/GenBank/DDBJ databases">
        <title>Sphingobacterium sp. DN04309 isolated from aquaculture water.</title>
        <authorList>
            <person name="Zhang M."/>
        </authorList>
    </citation>
    <scope>NUCLEOTIDE SEQUENCE [LARGE SCALE GENOMIC DNA]</scope>
    <source>
        <strain evidence="10 11">DN04309</strain>
    </source>
</reference>